<feature type="chain" id="PRO_5045875602" description="Lytic murein transglycosylase" evidence="2">
    <location>
        <begin position="21"/>
        <end position="79"/>
    </location>
</feature>
<feature type="compositionally biased region" description="Low complexity" evidence="1">
    <location>
        <begin position="56"/>
        <end position="79"/>
    </location>
</feature>
<proteinExistence type="predicted"/>
<dbReference type="Proteomes" id="UP001166585">
    <property type="component" value="Unassembled WGS sequence"/>
</dbReference>
<evidence type="ECO:0000256" key="2">
    <source>
        <dbReference type="SAM" id="SignalP"/>
    </source>
</evidence>
<accession>A0ABS5RAS4</accession>
<reference evidence="3" key="1">
    <citation type="submission" date="2021-05" db="EMBL/GenBank/DDBJ databases">
        <authorList>
            <person name="Sun Q."/>
            <person name="Inoue M."/>
        </authorList>
    </citation>
    <scope>NUCLEOTIDE SEQUENCE</scope>
    <source>
        <strain evidence="3">VKM B-3255</strain>
    </source>
</reference>
<evidence type="ECO:0000313" key="4">
    <source>
        <dbReference type="Proteomes" id="UP001166585"/>
    </source>
</evidence>
<evidence type="ECO:0000256" key="1">
    <source>
        <dbReference type="SAM" id="MobiDB-lite"/>
    </source>
</evidence>
<evidence type="ECO:0008006" key="5">
    <source>
        <dbReference type="Google" id="ProtNLM"/>
    </source>
</evidence>
<keyword evidence="2" id="KW-0732">Signal</keyword>
<evidence type="ECO:0000313" key="3">
    <source>
        <dbReference type="EMBL" id="MBS9478768.1"/>
    </source>
</evidence>
<dbReference type="EMBL" id="JAHCQH010000021">
    <property type="protein sequence ID" value="MBS9478768.1"/>
    <property type="molecule type" value="Genomic_DNA"/>
</dbReference>
<feature type="signal peptide" evidence="2">
    <location>
        <begin position="1"/>
        <end position="20"/>
    </location>
</feature>
<dbReference type="RefSeq" id="WP_213756739.1">
    <property type="nucleotide sequence ID" value="NZ_JAHCQH010000021.1"/>
</dbReference>
<feature type="region of interest" description="Disordered" evidence="1">
    <location>
        <begin position="50"/>
        <end position="79"/>
    </location>
</feature>
<gene>
    <name evidence="3" type="ORF">KIP89_16795</name>
</gene>
<sequence length="79" mass="8032">MTRLALAATLIAALALPALAISPAAAKGRSKDERKDFWQTLHQEAEPWKAAFGMDPGPTAPAGAPAAHAAKAAPLHPAG</sequence>
<protein>
    <recommendedName>
        <fullName evidence="5">Lytic murein transglycosylase</fullName>
    </recommendedName>
</protein>
<comment type="caution">
    <text evidence="3">The sequence shown here is derived from an EMBL/GenBank/DDBJ whole genome shotgun (WGS) entry which is preliminary data.</text>
</comment>
<name>A0ABS5RAS4_9HYPH</name>
<keyword evidence="4" id="KW-1185">Reference proteome</keyword>
<organism evidence="3 4">
    <name type="scientific">Ancylobacter radicis</name>
    <dbReference type="NCBI Taxonomy" id="2836179"/>
    <lineage>
        <taxon>Bacteria</taxon>
        <taxon>Pseudomonadati</taxon>
        <taxon>Pseudomonadota</taxon>
        <taxon>Alphaproteobacteria</taxon>
        <taxon>Hyphomicrobiales</taxon>
        <taxon>Xanthobacteraceae</taxon>
        <taxon>Ancylobacter</taxon>
    </lineage>
</organism>